<evidence type="ECO:0000256" key="8">
    <source>
        <dbReference type="SAM" id="Phobius"/>
    </source>
</evidence>
<dbReference type="EMBL" id="LHPG02000007">
    <property type="protein sequence ID" value="PRW57234.1"/>
    <property type="molecule type" value="Genomic_DNA"/>
</dbReference>
<evidence type="ECO:0000256" key="7">
    <source>
        <dbReference type="ARBA" id="ARBA00023136"/>
    </source>
</evidence>
<feature type="transmembrane region" description="Helical" evidence="8">
    <location>
        <begin position="1015"/>
        <end position="1034"/>
    </location>
</feature>
<keyword evidence="5 11" id="KW-0067">ATP-binding</keyword>
<name>A0A2P6TT58_CHLSO</name>
<evidence type="ECO:0000256" key="1">
    <source>
        <dbReference type="ARBA" id="ARBA00004141"/>
    </source>
</evidence>
<comment type="subcellular location">
    <subcellularLocation>
        <location evidence="1">Membrane</location>
        <topology evidence="1">Multi-pass membrane protein</topology>
    </subcellularLocation>
</comment>
<dbReference type="AlphaFoldDB" id="A0A2P6TT58"/>
<dbReference type="InterPro" id="IPR002048">
    <property type="entry name" value="EF_hand_dom"/>
</dbReference>
<keyword evidence="6 8" id="KW-1133">Transmembrane helix</keyword>
<evidence type="ECO:0000256" key="4">
    <source>
        <dbReference type="ARBA" id="ARBA00022741"/>
    </source>
</evidence>
<dbReference type="PROSITE" id="PS50893">
    <property type="entry name" value="ABC_TRANSPORTER_2"/>
    <property type="match status" value="1"/>
</dbReference>
<dbReference type="GO" id="GO:0005509">
    <property type="term" value="F:calcium ion binding"/>
    <property type="evidence" value="ECO:0007669"/>
    <property type="project" value="InterPro"/>
</dbReference>
<evidence type="ECO:0000259" key="10">
    <source>
        <dbReference type="PROSITE" id="PS50893"/>
    </source>
</evidence>
<feature type="transmembrane region" description="Helical" evidence="8">
    <location>
        <begin position="870"/>
        <end position="890"/>
    </location>
</feature>
<dbReference type="Pfam" id="PF01061">
    <property type="entry name" value="ABC2_membrane"/>
    <property type="match status" value="1"/>
</dbReference>
<feature type="domain" description="ABC transporter" evidence="10">
    <location>
        <begin position="366"/>
        <end position="613"/>
    </location>
</feature>
<sequence length="1128" mass="120495">MGLSTALAIGAAAQEAAATPAAAPAAACTAEQDASPELRAQREEVVYLWSQAAVSASQFSNNTTLQQDFLSTILTQNATLDVKGAGAYTGLAEVAEYTLLVAPSVNDQLIQVANRTVLSIDWTAPNVANTTYLDRILIKGQPPVEGNTVDEVQFVPCSTMISQVTSYFASGAMGNVLKAASDTGSPEDICNLALFSCPGELFPYPSMLDCISFISALPATCNDGVHTLQGNTTACRQLHVTAARLLPLVHCQHVGPDSMKCVQDECSAYSAPGVQPRVQAGYPYTPDGAAWAVAAVLLALCLLGVAAALLLAASAAPLQRTLYARAHSLASAAKLCTTADKLRRMGSMMRRSRRSSMKLGHPELGVIFSNLCLKVPGKTLLSGCWGHIKAGEMVAIMGPSGSGKSTLLKLLLGRTELGSQGGSFSGRLGWYRGQGDKRQECSGEEVKEHVAFLEQDDSLLAGAFPELTVFESLLYQASLVLPHRSPQQLAGRVDEVLHDTLMESAGTTTIRSLSGGQRRRWALALQLLRDPSGILLDEPTSGLDASMALTTVRVLRRLANNGCLVALTIHQPRSAIFKLFDQVMVMSGTGSTAYFGPTQRVVGLLHRPQQMQQQAVELTAGVLEPVAARQLALAFLAADVSGDGVLDFEDCKAFLATLPLAAVQDVDMAALQESTFAEPLTFAEVVSRISNLAQKLGLTPVPTIDMCLEMCFSDEGRAVLSPGQTAGMQVIALALLQRNEEALAEADAGADQMYTSTPADLLVDFFARRDANVHLCSDRQLLQLNAQGQAEVAAELAQLPAAEPAGQRPLEKAKQLALSLPGRLSVRLLRFAHATPLSALLGYGLGALAIAVLALLLFPQLKTDGLGSDYLFPACMLIVLAALTNTGFFNKTALFIQPEKPLLRHEFMDGSCSTLEAFYFVWMRDSLLDAAAALLLFFPLYWGVGYARGSSLGGFESFTALLLFLGVVSSAGNLLHLLLQSSLATLCCGLWMAWNSLFAGVLIKVPDLFVIWRPWAAYISPYYHVINVWILNTFYRKPTDCGAKDATFSCPPTGGFVLSYIGYGNLTATGSLGVLGGYYVLQWTLVLLAIWRRFRRVRPARYESVGEAQAASSQDSADSQLLGKGVAV</sequence>
<evidence type="ECO:0000256" key="5">
    <source>
        <dbReference type="ARBA" id="ARBA00022840"/>
    </source>
</evidence>
<keyword evidence="2" id="KW-0813">Transport</keyword>
<dbReference type="SMART" id="SM00382">
    <property type="entry name" value="AAA"/>
    <property type="match status" value="1"/>
</dbReference>
<keyword evidence="7 8" id="KW-0472">Membrane</keyword>
<evidence type="ECO:0000259" key="9">
    <source>
        <dbReference type="PROSITE" id="PS50222"/>
    </source>
</evidence>
<dbReference type="GO" id="GO:0005524">
    <property type="term" value="F:ATP binding"/>
    <property type="evidence" value="ECO:0007669"/>
    <property type="project" value="UniProtKB-KW"/>
</dbReference>
<evidence type="ECO:0000313" key="11">
    <source>
        <dbReference type="EMBL" id="PRW57234.1"/>
    </source>
</evidence>
<dbReference type="InterPro" id="IPR050352">
    <property type="entry name" value="ABCG_transporters"/>
</dbReference>
<dbReference type="OrthoDB" id="66620at2759"/>
<keyword evidence="12" id="KW-1185">Reference proteome</keyword>
<dbReference type="GO" id="GO:0016020">
    <property type="term" value="C:membrane"/>
    <property type="evidence" value="ECO:0007669"/>
    <property type="project" value="UniProtKB-SubCell"/>
</dbReference>
<dbReference type="InterPro" id="IPR003439">
    <property type="entry name" value="ABC_transporter-like_ATP-bd"/>
</dbReference>
<gene>
    <name evidence="11" type="ORF">C2E21_4216</name>
</gene>
<feature type="domain" description="EF-hand" evidence="9">
    <location>
        <begin position="626"/>
        <end position="661"/>
    </location>
</feature>
<reference evidence="11 12" key="1">
    <citation type="journal article" date="2018" name="Plant J.">
        <title>Genome sequences of Chlorella sorokiniana UTEX 1602 and Micractinium conductrix SAG 241.80: implications to maltose excretion by a green alga.</title>
        <authorList>
            <person name="Arriola M.B."/>
            <person name="Velmurugan N."/>
            <person name="Zhang Y."/>
            <person name="Plunkett M.H."/>
            <person name="Hondzo H."/>
            <person name="Barney B.M."/>
        </authorList>
    </citation>
    <scope>NUCLEOTIDE SEQUENCE [LARGE SCALE GENOMIC DNA]</scope>
    <source>
        <strain evidence="12">UTEX 1602</strain>
    </source>
</reference>
<dbReference type="Pfam" id="PF00005">
    <property type="entry name" value="ABC_tran"/>
    <property type="match status" value="1"/>
</dbReference>
<dbReference type="Proteomes" id="UP000239899">
    <property type="component" value="Unassembled WGS sequence"/>
</dbReference>
<dbReference type="PANTHER" id="PTHR48041">
    <property type="entry name" value="ABC TRANSPORTER G FAMILY MEMBER 28"/>
    <property type="match status" value="1"/>
</dbReference>
<feature type="transmembrane region" description="Helical" evidence="8">
    <location>
        <begin position="837"/>
        <end position="858"/>
    </location>
</feature>
<feature type="transmembrane region" description="Helical" evidence="8">
    <location>
        <begin position="958"/>
        <end position="976"/>
    </location>
</feature>
<proteinExistence type="predicted"/>
<dbReference type="GO" id="GO:0016887">
    <property type="term" value="F:ATP hydrolysis activity"/>
    <property type="evidence" value="ECO:0007669"/>
    <property type="project" value="InterPro"/>
</dbReference>
<comment type="caution">
    <text evidence="11">The sequence shown here is derived from an EMBL/GenBank/DDBJ whole genome shotgun (WGS) entry which is preliminary data.</text>
</comment>
<dbReference type="InterPro" id="IPR013525">
    <property type="entry name" value="ABC2_TM"/>
</dbReference>
<dbReference type="InterPro" id="IPR003593">
    <property type="entry name" value="AAA+_ATPase"/>
</dbReference>
<keyword evidence="4" id="KW-0547">Nucleotide-binding</keyword>
<organism evidence="11 12">
    <name type="scientific">Chlorella sorokiniana</name>
    <name type="common">Freshwater green alga</name>
    <dbReference type="NCBI Taxonomy" id="3076"/>
    <lineage>
        <taxon>Eukaryota</taxon>
        <taxon>Viridiplantae</taxon>
        <taxon>Chlorophyta</taxon>
        <taxon>core chlorophytes</taxon>
        <taxon>Trebouxiophyceae</taxon>
        <taxon>Chlorellales</taxon>
        <taxon>Chlorellaceae</taxon>
        <taxon>Chlorella clade</taxon>
        <taxon>Chlorella</taxon>
    </lineage>
</organism>
<evidence type="ECO:0000256" key="2">
    <source>
        <dbReference type="ARBA" id="ARBA00022448"/>
    </source>
</evidence>
<dbReference type="PROSITE" id="PS50222">
    <property type="entry name" value="EF_HAND_2"/>
    <property type="match status" value="1"/>
</dbReference>
<keyword evidence="3 8" id="KW-0812">Transmembrane</keyword>
<feature type="transmembrane region" description="Helical" evidence="8">
    <location>
        <begin position="1072"/>
        <end position="1091"/>
    </location>
</feature>
<evidence type="ECO:0000256" key="3">
    <source>
        <dbReference type="ARBA" id="ARBA00022692"/>
    </source>
</evidence>
<feature type="transmembrane region" description="Helical" evidence="8">
    <location>
        <begin position="927"/>
        <end position="946"/>
    </location>
</feature>
<dbReference type="SUPFAM" id="SSF52540">
    <property type="entry name" value="P-loop containing nucleoside triphosphate hydrolases"/>
    <property type="match status" value="1"/>
</dbReference>
<evidence type="ECO:0000313" key="12">
    <source>
        <dbReference type="Proteomes" id="UP000239899"/>
    </source>
</evidence>
<evidence type="ECO:0000256" key="6">
    <source>
        <dbReference type="ARBA" id="ARBA00022989"/>
    </source>
</evidence>
<dbReference type="GO" id="GO:0140359">
    <property type="term" value="F:ABC-type transporter activity"/>
    <property type="evidence" value="ECO:0007669"/>
    <property type="project" value="InterPro"/>
</dbReference>
<dbReference type="Gene3D" id="3.40.50.300">
    <property type="entry name" value="P-loop containing nucleotide triphosphate hydrolases"/>
    <property type="match status" value="1"/>
</dbReference>
<protein>
    <submittedName>
        <fullName evidence="11">ATP-binding cassette</fullName>
    </submittedName>
</protein>
<feature type="transmembrane region" description="Helical" evidence="8">
    <location>
        <begin position="983"/>
        <end position="1003"/>
    </location>
</feature>
<dbReference type="InterPro" id="IPR027417">
    <property type="entry name" value="P-loop_NTPase"/>
</dbReference>
<accession>A0A2P6TT58</accession>
<dbReference type="PANTHER" id="PTHR48041:SF111">
    <property type="entry name" value="ABC TRANSPORTER G FAMILY MEMBER 14"/>
    <property type="match status" value="1"/>
</dbReference>